<reference evidence="1" key="1">
    <citation type="submission" date="2022-09" db="EMBL/GenBank/DDBJ databases">
        <title>Aureispira anguillicida sp. nov., isolated from Leptocephalus of Japanese eel Anguilla japonica.</title>
        <authorList>
            <person name="Yuasa K."/>
            <person name="Mekata T."/>
            <person name="Ikunari K."/>
        </authorList>
    </citation>
    <scope>NUCLEOTIDE SEQUENCE</scope>
    <source>
        <strain evidence="1">EL160426</strain>
    </source>
</reference>
<name>A0A916DR21_9BACT</name>
<evidence type="ECO:0000313" key="1">
    <source>
        <dbReference type="EMBL" id="BDS10405.1"/>
    </source>
</evidence>
<sequence>MLGSKIKSFSQKPLFLKNINFKYALTNLLILKSTEKKIG</sequence>
<protein>
    <submittedName>
        <fullName evidence="1">Uncharacterized protein</fullName>
    </submittedName>
</protein>
<dbReference type="EMBL" id="AP026867">
    <property type="protein sequence ID" value="BDS10405.1"/>
    <property type="molecule type" value="Genomic_DNA"/>
</dbReference>
<accession>A0A916DR21</accession>
<dbReference type="Proteomes" id="UP001060919">
    <property type="component" value="Chromosome"/>
</dbReference>
<dbReference type="AlphaFoldDB" id="A0A916DR21"/>
<evidence type="ECO:0000313" key="2">
    <source>
        <dbReference type="Proteomes" id="UP001060919"/>
    </source>
</evidence>
<keyword evidence="2" id="KW-1185">Reference proteome</keyword>
<gene>
    <name evidence="1" type="ORF">AsAng_0011130</name>
</gene>
<dbReference type="KEGG" id="aup:AsAng_0011130"/>
<proteinExistence type="predicted"/>
<organism evidence="1 2">
    <name type="scientific">Aureispira anguillae</name>
    <dbReference type="NCBI Taxonomy" id="2864201"/>
    <lineage>
        <taxon>Bacteria</taxon>
        <taxon>Pseudomonadati</taxon>
        <taxon>Bacteroidota</taxon>
        <taxon>Saprospiria</taxon>
        <taxon>Saprospirales</taxon>
        <taxon>Saprospiraceae</taxon>
        <taxon>Aureispira</taxon>
    </lineage>
</organism>